<proteinExistence type="predicted"/>
<dbReference type="EMBL" id="JAMDMM010000048">
    <property type="protein sequence ID" value="MCY9610034.1"/>
    <property type="molecule type" value="Genomic_DNA"/>
</dbReference>
<accession>A0ABT4G1R9</accession>
<name>A0ABT4G1R9_PANTH</name>
<keyword evidence="2" id="KW-1185">Reference proteome</keyword>
<dbReference type="GeneID" id="77000072"/>
<dbReference type="RefSeq" id="WP_164776497.1">
    <property type="nucleotide sequence ID" value="NZ_CABMNB010000013.1"/>
</dbReference>
<reference evidence="1 2" key="1">
    <citation type="submission" date="2022-05" db="EMBL/GenBank/DDBJ databases">
        <title>Genome Sequencing of Bee-Associated Microbes.</title>
        <authorList>
            <person name="Dunlap C."/>
        </authorList>
    </citation>
    <scope>NUCLEOTIDE SEQUENCE [LARGE SCALE GENOMIC DNA]</scope>
    <source>
        <strain evidence="1 2">NRRL B-14613</strain>
    </source>
</reference>
<evidence type="ECO:0000313" key="2">
    <source>
        <dbReference type="Proteomes" id="UP001209276"/>
    </source>
</evidence>
<evidence type="ECO:0000313" key="1">
    <source>
        <dbReference type="EMBL" id="MCY9610034.1"/>
    </source>
</evidence>
<protein>
    <submittedName>
        <fullName evidence="1">Uncharacterized protein</fullName>
    </submittedName>
</protein>
<gene>
    <name evidence="1" type="ORF">M5W83_23025</name>
</gene>
<organism evidence="1 2">
    <name type="scientific">Paenibacillus thiaminolyticus</name>
    <name type="common">Bacillus thiaminolyticus</name>
    <dbReference type="NCBI Taxonomy" id="49283"/>
    <lineage>
        <taxon>Bacteria</taxon>
        <taxon>Bacillati</taxon>
        <taxon>Bacillota</taxon>
        <taxon>Bacilli</taxon>
        <taxon>Bacillales</taxon>
        <taxon>Paenibacillaceae</taxon>
        <taxon>Paenibacillus</taxon>
    </lineage>
</organism>
<dbReference type="Proteomes" id="UP001209276">
    <property type="component" value="Unassembled WGS sequence"/>
</dbReference>
<comment type="caution">
    <text evidence="1">The sequence shown here is derived from an EMBL/GenBank/DDBJ whole genome shotgun (WGS) entry which is preliminary data.</text>
</comment>
<sequence length="66" mass="7503">MFTLPSAREVMLLYSLRLRKRKLLPERWTARLNDTLYAEVSGFHPIASRNAPGAATRCSGRLTGKR</sequence>